<dbReference type="GO" id="GO:0008911">
    <property type="term" value="F:lactaldehyde dehydrogenase (NAD+) activity"/>
    <property type="evidence" value="ECO:0007669"/>
    <property type="project" value="TreeGrafter"/>
</dbReference>
<dbReference type="InterPro" id="IPR016163">
    <property type="entry name" value="Ald_DH_C"/>
</dbReference>
<dbReference type="InterPro" id="IPR051020">
    <property type="entry name" value="ALDH-related_metabolic_enz"/>
</dbReference>
<evidence type="ECO:0000256" key="1">
    <source>
        <dbReference type="ARBA" id="ARBA00009986"/>
    </source>
</evidence>
<dbReference type="PANTHER" id="PTHR42991">
    <property type="entry name" value="ALDEHYDE DEHYDROGENASE"/>
    <property type="match status" value="1"/>
</dbReference>
<dbReference type="Gene3D" id="3.40.605.10">
    <property type="entry name" value="Aldehyde Dehydrogenase, Chain A, domain 1"/>
    <property type="match status" value="1"/>
</dbReference>
<dbReference type="NCBIfam" id="NF040869">
    <property type="entry name" value="G3PDH_Arch"/>
    <property type="match status" value="1"/>
</dbReference>
<evidence type="ECO:0000313" key="5">
    <source>
        <dbReference type="EMBL" id="HGQ17974.1"/>
    </source>
</evidence>
<keyword evidence="2" id="KW-0560">Oxidoreductase</keyword>
<dbReference type="SUPFAM" id="SSF53720">
    <property type="entry name" value="ALDH-like"/>
    <property type="match status" value="1"/>
</dbReference>
<dbReference type="Gene3D" id="3.40.309.10">
    <property type="entry name" value="Aldehyde Dehydrogenase, Chain A, domain 2"/>
    <property type="match status" value="1"/>
</dbReference>
<evidence type="ECO:0000259" key="3">
    <source>
        <dbReference type="Pfam" id="PF00171"/>
    </source>
</evidence>
<evidence type="ECO:0000313" key="4">
    <source>
        <dbReference type="EMBL" id="HGN36593.1"/>
    </source>
</evidence>
<accession>A0A7J3I7J2</accession>
<dbReference type="InterPro" id="IPR016161">
    <property type="entry name" value="Ald_DH/histidinol_DH"/>
</dbReference>
<dbReference type="EMBL" id="DTBZ01000072">
    <property type="protein sequence ID" value="HGQ17974.1"/>
    <property type="molecule type" value="Genomic_DNA"/>
</dbReference>
<dbReference type="EMBL" id="DTAI01000098">
    <property type="protein sequence ID" value="HGN36593.1"/>
    <property type="molecule type" value="Genomic_DNA"/>
</dbReference>
<dbReference type="PANTHER" id="PTHR42991:SF1">
    <property type="entry name" value="ALDEHYDE DEHYDROGENASE"/>
    <property type="match status" value="1"/>
</dbReference>
<proteinExistence type="inferred from homology"/>
<dbReference type="InterPro" id="IPR015590">
    <property type="entry name" value="Aldehyde_DH_dom"/>
</dbReference>
<protein>
    <submittedName>
        <fullName evidence="4">Aldehyde dehydrogenase family protein</fullName>
    </submittedName>
</protein>
<name>A0A7J3I7J2_9CREN</name>
<reference evidence="4" key="1">
    <citation type="journal article" date="2020" name="mSystems">
        <title>Genome- and Community-Level Interaction Insights into Carbon Utilization and Element Cycling Functions of Hydrothermarchaeota in Hydrothermal Sediment.</title>
        <authorList>
            <person name="Zhou Z."/>
            <person name="Liu Y."/>
            <person name="Xu W."/>
            <person name="Pan J."/>
            <person name="Luo Z.H."/>
            <person name="Li M."/>
        </authorList>
    </citation>
    <scope>NUCLEOTIDE SEQUENCE [LARGE SCALE GENOMIC DNA]</scope>
    <source>
        <strain evidence="4">SpSt-618</strain>
        <strain evidence="5">SpSt-657</strain>
    </source>
</reference>
<gene>
    <name evidence="4" type="ORF">ENT87_03475</name>
    <name evidence="5" type="ORF">ENU30_03185</name>
</gene>
<organism evidence="4">
    <name type="scientific">Ignisphaera aggregans</name>
    <dbReference type="NCBI Taxonomy" id="334771"/>
    <lineage>
        <taxon>Archaea</taxon>
        <taxon>Thermoproteota</taxon>
        <taxon>Thermoprotei</taxon>
        <taxon>Desulfurococcales</taxon>
        <taxon>Desulfurococcaceae</taxon>
        <taxon>Ignisphaera</taxon>
    </lineage>
</organism>
<comment type="caution">
    <text evidence="4">The sequence shown here is derived from an EMBL/GenBank/DDBJ whole genome shotgun (WGS) entry which is preliminary data.</text>
</comment>
<dbReference type="InterPro" id="IPR016162">
    <property type="entry name" value="Ald_DH_N"/>
</dbReference>
<comment type="similarity">
    <text evidence="1">Belongs to the aldehyde dehydrogenase family.</text>
</comment>
<dbReference type="InterPro" id="IPR053489">
    <property type="entry name" value="NAD(P)-GAP_dehydrogenase"/>
</dbReference>
<evidence type="ECO:0000256" key="2">
    <source>
        <dbReference type="ARBA" id="ARBA00023002"/>
    </source>
</evidence>
<dbReference type="AlphaFoldDB" id="A0A7J3I7J2"/>
<sequence length="511" mass="56562">MSRVVSLNLKDDLFTDIFEVRNGLQYFKVYGAGEWIAGKEYMDVKSPIDLSIIAKVPKLSWSEVDAIVQRVYSAGRWSIRDVPGWKRLEILEKVADLMEKHRDSLVEVLVINSGKTRAQAIGEINASIDRLRRADLDARKVYGDYLPGDWDPTTIETEAIVKREPYGVVLAVIPFNYPLFDTVSKFAYSIVAGNAVIIKPSSADPLPVILFARLAIEAGVPRDSFAVITIPGGGADRLLSDSRIHVISFTGSSETGKKILASAGIKQFVMELGGGDPAIVLDDADLEFAAQAIAAGIYSYAGQRCDAVKLVIAEESIYTKLKELLIVQLSKVIVGDPRDEKTVVGPLIDETAADTAMDAISEAVKLGGRILYGGRRLGRTYIEPTLIEFLDGANMKRLRLYRDEVFAPVSLITTFKQLDEAIELANGRRYGLDASIFGYNIEKIRKLIRLLEFGAIYINDMPRHGVGYYPFGGRKESGIGREGIGYSIEYVTAYKSIIYNYRGKGVWRYTL</sequence>
<dbReference type="Pfam" id="PF00171">
    <property type="entry name" value="Aldedh"/>
    <property type="match status" value="1"/>
</dbReference>
<feature type="domain" description="Aldehyde dehydrogenase" evidence="3">
    <location>
        <begin position="35"/>
        <end position="497"/>
    </location>
</feature>